<keyword evidence="9 13" id="KW-0564">Palmitate</keyword>
<dbReference type="InterPro" id="IPR029046">
    <property type="entry name" value="LolA/LolB/LppX"/>
</dbReference>
<dbReference type="GO" id="GO:0009279">
    <property type="term" value="C:cell outer membrane"/>
    <property type="evidence" value="ECO:0007669"/>
    <property type="project" value="UniProtKB-SubCell"/>
</dbReference>
<evidence type="ECO:0000256" key="9">
    <source>
        <dbReference type="ARBA" id="ARBA00023139"/>
    </source>
</evidence>
<comment type="function">
    <text evidence="13">Plays a critical role in the incorporation of lipoproteins in the outer membrane after they are released by the LolA protein.</text>
</comment>
<evidence type="ECO:0000256" key="7">
    <source>
        <dbReference type="ARBA" id="ARBA00022927"/>
    </source>
</evidence>
<keyword evidence="10 13" id="KW-0143">Chaperone</keyword>
<comment type="similarity">
    <text evidence="2 13">Belongs to the LolB family.</text>
</comment>
<comment type="caution">
    <text evidence="14">The sequence shown here is derived from an EMBL/GenBank/DDBJ whole genome shotgun (WGS) entry which is preliminary data.</text>
</comment>
<keyword evidence="11 13" id="KW-0998">Cell outer membrane</keyword>
<keyword evidence="6 13" id="KW-0732">Signal</keyword>
<keyword evidence="8 13" id="KW-0472">Membrane</keyword>
<dbReference type="PROSITE" id="PS51257">
    <property type="entry name" value="PROKAR_LIPOPROTEIN"/>
    <property type="match status" value="1"/>
</dbReference>
<evidence type="ECO:0000256" key="10">
    <source>
        <dbReference type="ARBA" id="ARBA00023186"/>
    </source>
</evidence>
<organism evidence="14 15">
    <name type="scientific">Simiduia aestuariiviva</name>
    <dbReference type="NCBI Taxonomy" id="1510459"/>
    <lineage>
        <taxon>Bacteria</taxon>
        <taxon>Pseudomonadati</taxon>
        <taxon>Pseudomonadota</taxon>
        <taxon>Gammaproteobacteria</taxon>
        <taxon>Cellvibrionales</taxon>
        <taxon>Cellvibrionaceae</taxon>
        <taxon>Simiduia</taxon>
    </lineage>
</organism>
<dbReference type="HAMAP" id="MF_00233">
    <property type="entry name" value="LolB"/>
    <property type="match status" value="1"/>
</dbReference>
<evidence type="ECO:0000313" key="15">
    <source>
        <dbReference type="Proteomes" id="UP000559987"/>
    </source>
</evidence>
<comment type="subcellular location">
    <subcellularLocation>
        <location evidence="1 13">Cell outer membrane</location>
        <topology evidence="1 13">Lipid-anchor</topology>
    </subcellularLocation>
</comment>
<evidence type="ECO:0000256" key="6">
    <source>
        <dbReference type="ARBA" id="ARBA00022729"/>
    </source>
</evidence>
<dbReference type="NCBIfam" id="TIGR00548">
    <property type="entry name" value="lolB"/>
    <property type="match status" value="1"/>
</dbReference>
<dbReference type="EMBL" id="JACHXZ010000006">
    <property type="protein sequence ID" value="MBB3170140.1"/>
    <property type="molecule type" value="Genomic_DNA"/>
</dbReference>
<keyword evidence="5 13" id="KW-0813">Transport</keyword>
<evidence type="ECO:0000256" key="3">
    <source>
        <dbReference type="ARBA" id="ARBA00011245"/>
    </source>
</evidence>
<evidence type="ECO:0000256" key="8">
    <source>
        <dbReference type="ARBA" id="ARBA00023136"/>
    </source>
</evidence>
<keyword evidence="12 13" id="KW-0449">Lipoprotein</keyword>
<evidence type="ECO:0000256" key="2">
    <source>
        <dbReference type="ARBA" id="ARBA00009696"/>
    </source>
</evidence>
<dbReference type="GO" id="GO:0015031">
    <property type="term" value="P:protein transport"/>
    <property type="evidence" value="ECO:0007669"/>
    <property type="project" value="UniProtKB-KW"/>
</dbReference>
<evidence type="ECO:0000256" key="1">
    <source>
        <dbReference type="ARBA" id="ARBA00004459"/>
    </source>
</evidence>
<dbReference type="RefSeq" id="WP_183911641.1">
    <property type="nucleotide sequence ID" value="NZ_JACHXZ010000006.1"/>
</dbReference>
<comment type="subunit">
    <text evidence="3 13">Monomer.</text>
</comment>
<dbReference type="Pfam" id="PF03550">
    <property type="entry name" value="LolB"/>
    <property type="match status" value="1"/>
</dbReference>
<sequence length="205" mass="22418">MRLSTTFARGLWVSILLLLVGCARLQPLPADWQLDQREQALLAIDHWRFDGKLGVKAPSDSGSVYVGWSQRAEAYAIQMQGPLGQGGGTLVGGPSGVRLQQGDRELAAPTASALVRDAFGWELPMSALPFWVRGLPAPDLKQRQSIERDAQGLLTKQYQDGWVLEYSQYKLVQGHALPGKLKAESKALGLRLVLVISDWKLGAES</sequence>
<dbReference type="SUPFAM" id="SSF89392">
    <property type="entry name" value="Prokaryotic lipoproteins and lipoprotein localization factors"/>
    <property type="match status" value="1"/>
</dbReference>
<dbReference type="Proteomes" id="UP000559987">
    <property type="component" value="Unassembled WGS sequence"/>
</dbReference>
<keyword evidence="15" id="KW-1185">Reference proteome</keyword>
<evidence type="ECO:0000256" key="5">
    <source>
        <dbReference type="ARBA" id="ARBA00022448"/>
    </source>
</evidence>
<gene>
    <name evidence="13" type="primary">lolB</name>
    <name evidence="14" type="ORF">FHS30_003357</name>
</gene>
<dbReference type="AlphaFoldDB" id="A0A839UUM0"/>
<reference evidence="14 15" key="1">
    <citation type="submission" date="2020-08" db="EMBL/GenBank/DDBJ databases">
        <title>Genomic Encyclopedia of Type Strains, Phase III (KMG-III): the genomes of soil and plant-associated and newly described type strains.</title>
        <authorList>
            <person name="Whitman W."/>
        </authorList>
    </citation>
    <scope>NUCLEOTIDE SEQUENCE [LARGE SCALE GENOMIC DNA]</scope>
    <source>
        <strain evidence="14 15">CECT 8571</strain>
    </source>
</reference>
<evidence type="ECO:0000256" key="13">
    <source>
        <dbReference type="HAMAP-Rule" id="MF_00233"/>
    </source>
</evidence>
<keyword evidence="7 13" id="KW-0653">Protein transport</keyword>
<evidence type="ECO:0000313" key="14">
    <source>
        <dbReference type="EMBL" id="MBB3170140.1"/>
    </source>
</evidence>
<evidence type="ECO:0000256" key="12">
    <source>
        <dbReference type="ARBA" id="ARBA00023288"/>
    </source>
</evidence>
<protein>
    <recommendedName>
        <fullName evidence="4 13">Outer-membrane lipoprotein LolB</fullName>
    </recommendedName>
</protein>
<evidence type="ECO:0000256" key="4">
    <source>
        <dbReference type="ARBA" id="ARBA00016202"/>
    </source>
</evidence>
<dbReference type="GO" id="GO:0044874">
    <property type="term" value="P:lipoprotein localization to outer membrane"/>
    <property type="evidence" value="ECO:0007669"/>
    <property type="project" value="UniProtKB-UniRule"/>
</dbReference>
<dbReference type="InterPro" id="IPR004565">
    <property type="entry name" value="OM_lipoprot_LolB"/>
</dbReference>
<dbReference type="Gene3D" id="2.50.20.10">
    <property type="entry name" value="Lipoprotein localisation LolA/LolB/LppX"/>
    <property type="match status" value="1"/>
</dbReference>
<dbReference type="CDD" id="cd16326">
    <property type="entry name" value="LolB"/>
    <property type="match status" value="1"/>
</dbReference>
<evidence type="ECO:0000256" key="11">
    <source>
        <dbReference type="ARBA" id="ARBA00023237"/>
    </source>
</evidence>
<accession>A0A839UUM0</accession>
<proteinExistence type="inferred from homology"/>
<name>A0A839UUM0_9GAMM</name>